<dbReference type="AlphaFoldDB" id="A0A2K2UBC6"/>
<dbReference type="CDD" id="cd04301">
    <property type="entry name" value="NAT_SF"/>
    <property type="match status" value="1"/>
</dbReference>
<proteinExistence type="predicted"/>
<evidence type="ECO:0000313" key="2">
    <source>
        <dbReference type="Proteomes" id="UP000236197"/>
    </source>
</evidence>
<gene>
    <name evidence="1" type="ORF">C2L71_07190</name>
</gene>
<name>A0A2K2UBC6_9ACTN</name>
<evidence type="ECO:0000313" key="1">
    <source>
        <dbReference type="EMBL" id="PNV67584.1"/>
    </source>
</evidence>
<dbReference type="Proteomes" id="UP000236197">
    <property type="component" value="Unassembled WGS sequence"/>
</dbReference>
<dbReference type="GO" id="GO:0016740">
    <property type="term" value="F:transferase activity"/>
    <property type="evidence" value="ECO:0007669"/>
    <property type="project" value="UniProtKB-KW"/>
</dbReference>
<keyword evidence="1" id="KW-0808">Transferase</keyword>
<accession>A0A2K2UBC6</accession>
<reference evidence="2" key="1">
    <citation type="submission" date="2018-01" db="EMBL/GenBank/DDBJ databases">
        <title>Rubneribacter badeniensis gen. nov., sp. nov., and Colonibacter rubneri, gen. nov., sp. nov., WGS of new members of the Eggerthellaceae.</title>
        <authorList>
            <person name="Danylec N."/>
            <person name="Stoll D.A."/>
            <person name="Doetsch A."/>
            <person name="Kulling S.E."/>
            <person name="Huch M."/>
        </authorList>
    </citation>
    <scope>NUCLEOTIDE SEQUENCE [LARGE SCALE GENOMIC DNA]</scope>
    <source>
        <strain evidence="2">ResAG-96</strain>
    </source>
</reference>
<dbReference type="EMBL" id="PPEK01000007">
    <property type="protein sequence ID" value="PNV67584.1"/>
    <property type="molecule type" value="Genomic_DNA"/>
</dbReference>
<dbReference type="InterPro" id="IPR016181">
    <property type="entry name" value="Acyl_CoA_acyltransferase"/>
</dbReference>
<dbReference type="Gene3D" id="3.40.630.30">
    <property type="match status" value="1"/>
</dbReference>
<keyword evidence="2" id="KW-1185">Reference proteome</keyword>
<comment type="caution">
    <text evidence="1">The sequence shown here is derived from an EMBL/GenBank/DDBJ whole genome shotgun (WGS) entry which is preliminary data.</text>
</comment>
<dbReference type="OrthoDB" id="3172863at2"/>
<sequence length="221" mass="24664">MDLPGLITVPPDPIEQLDSLAHMVGACFREEMWYATWLEAIDSLGADESRKLEITRAAIYADYAVTAPFQCVYTLPDRAGAANAYLRSELEGVTWPELEERSGALLAAALTAQEAEALGPRAEAMNPLSDTCWPLERAGDDEDFIYFISVGVDPEKRGTGAFRRLFTPFLAYADEHGLKSYLDCYTDRLEQLYGHFGFQTVERRGAPGFDIVERLMVRAPR</sequence>
<organism evidence="1 2">
    <name type="scientific">Enteroscipio rubneri</name>
    <dbReference type="NCBI Taxonomy" id="2070686"/>
    <lineage>
        <taxon>Bacteria</taxon>
        <taxon>Bacillati</taxon>
        <taxon>Actinomycetota</taxon>
        <taxon>Coriobacteriia</taxon>
        <taxon>Eggerthellales</taxon>
        <taxon>Eggerthellaceae</taxon>
        <taxon>Enteroscipio</taxon>
    </lineage>
</organism>
<dbReference type="SUPFAM" id="SSF55729">
    <property type="entry name" value="Acyl-CoA N-acyltransferases (Nat)"/>
    <property type="match status" value="1"/>
</dbReference>
<dbReference type="RefSeq" id="WP_103265095.1">
    <property type="nucleotide sequence ID" value="NZ_CABMLE010000007.1"/>
</dbReference>
<protein>
    <submittedName>
        <fullName evidence="1">GNAT family N-acetyltransferase</fullName>
    </submittedName>
</protein>